<organism evidence="2 3">
    <name type="scientific">Anopheles dirus</name>
    <dbReference type="NCBI Taxonomy" id="7168"/>
    <lineage>
        <taxon>Eukaryota</taxon>
        <taxon>Metazoa</taxon>
        <taxon>Ecdysozoa</taxon>
        <taxon>Arthropoda</taxon>
        <taxon>Hexapoda</taxon>
        <taxon>Insecta</taxon>
        <taxon>Pterygota</taxon>
        <taxon>Neoptera</taxon>
        <taxon>Endopterygota</taxon>
        <taxon>Diptera</taxon>
        <taxon>Nematocera</taxon>
        <taxon>Culicoidea</taxon>
        <taxon>Culicidae</taxon>
        <taxon>Anophelinae</taxon>
        <taxon>Anopheles</taxon>
    </lineage>
</organism>
<dbReference type="Pfam" id="PF07898">
    <property type="entry name" value="DUF1676"/>
    <property type="match status" value="1"/>
</dbReference>
<reference evidence="2" key="2">
    <citation type="submission" date="2020-05" db="UniProtKB">
        <authorList>
            <consortium name="EnsemblMetazoa"/>
        </authorList>
    </citation>
    <scope>IDENTIFICATION</scope>
    <source>
        <strain evidence="2">WRAIR2</strain>
    </source>
</reference>
<reference evidence="3" key="1">
    <citation type="submission" date="2013-03" db="EMBL/GenBank/DDBJ databases">
        <title>The Genome Sequence of Anopheles dirus WRAIR2.</title>
        <authorList>
            <consortium name="The Broad Institute Genomics Platform"/>
            <person name="Neafsey D.E."/>
            <person name="Walton C."/>
            <person name="Walker B."/>
            <person name="Young S.K."/>
            <person name="Zeng Q."/>
            <person name="Gargeya S."/>
            <person name="Fitzgerald M."/>
            <person name="Haas B."/>
            <person name="Abouelleil A."/>
            <person name="Allen A.W."/>
            <person name="Alvarado L."/>
            <person name="Arachchi H.M."/>
            <person name="Berlin A.M."/>
            <person name="Chapman S.B."/>
            <person name="Gainer-Dewar J."/>
            <person name="Goldberg J."/>
            <person name="Griggs A."/>
            <person name="Gujja S."/>
            <person name="Hansen M."/>
            <person name="Howarth C."/>
            <person name="Imamovic A."/>
            <person name="Ireland A."/>
            <person name="Larimer J."/>
            <person name="McCowan C."/>
            <person name="Murphy C."/>
            <person name="Pearson M."/>
            <person name="Poon T.W."/>
            <person name="Priest M."/>
            <person name="Roberts A."/>
            <person name="Saif S."/>
            <person name="Shea T."/>
            <person name="Sisk P."/>
            <person name="Sykes S."/>
            <person name="Wortman J."/>
            <person name="Nusbaum C."/>
            <person name="Birren B."/>
        </authorList>
    </citation>
    <scope>NUCLEOTIDE SEQUENCE [LARGE SCALE GENOMIC DNA]</scope>
    <source>
        <strain evidence="3">WRAIR2</strain>
    </source>
</reference>
<evidence type="ECO:0000313" key="2">
    <source>
        <dbReference type="EnsemblMetazoa" id="ADIR009748-PA"/>
    </source>
</evidence>
<feature type="transmembrane region" description="Helical" evidence="1">
    <location>
        <begin position="187"/>
        <end position="204"/>
    </location>
</feature>
<keyword evidence="1" id="KW-0812">Transmembrane</keyword>
<dbReference type="PANTHER" id="PTHR21879:SF15">
    <property type="entry name" value="OSIRIS 21"/>
    <property type="match status" value="1"/>
</dbReference>
<dbReference type="PANTHER" id="PTHR21879">
    <property type="entry name" value="FI03362P-RELATED-RELATED"/>
    <property type="match status" value="1"/>
</dbReference>
<name>A0A182NQ13_9DIPT</name>
<evidence type="ECO:0008006" key="4">
    <source>
        <dbReference type="Google" id="ProtNLM"/>
    </source>
</evidence>
<dbReference type="InterPro" id="IPR012464">
    <property type="entry name" value="DUF1676"/>
</dbReference>
<sequence length="277" mass="29927">SSEASLQYQAAPTVQCQSGSECFSVSAGAQRNRNNMCNRTIIAELLLVVALATTALGAAGGCSWRASSSWFGGEICVLQKVYDDCQETADFTECLKQKALTSISRAIDSDSIQLVDGVSLVKQKNASADEKSESAILGLSDARSMEGLGETDKALVQKIDKFLKTHTISFDLSEARGSGYKKNGSRYVIAALLTAMGIAGPIGLKTLGAIAFKALVISKVALTIASIMALKKIFKADHHEETSFQVHTGHDNRRATYFVRPVRANDPYRYYYEQPAH</sequence>
<dbReference type="Proteomes" id="UP000075884">
    <property type="component" value="Unassembled WGS sequence"/>
</dbReference>
<evidence type="ECO:0000256" key="1">
    <source>
        <dbReference type="SAM" id="Phobius"/>
    </source>
</evidence>
<dbReference type="VEuPathDB" id="VectorBase:ADIR009748"/>
<protein>
    <recommendedName>
        <fullName evidence="4">Protein osiris 21</fullName>
    </recommendedName>
</protein>
<dbReference type="GO" id="GO:0016020">
    <property type="term" value="C:membrane"/>
    <property type="evidence" value="ECO:0007669"/>
    <property type="project" value="TreeGrafter"/>
</dbReference>
<proteinExistence type="predicted"/>
<dbReference type="AlphaFoldDB" id="A0A182NQ13"/>
<keyword evidence="3" id="KW-1185">Reference proteome</keyword>
<keyword evidence="1" id="KW-1133">Transmembrane helix</keyword>
<evidence type="ECO:0000313" key="3">
    <source>
        <dbReference type="Proteomes" id="UP000075884"/>
    </source>
</evidence>
<feature type="transmembrane region" description="Helical" evidence="1">
    <location>
        <begin position="210"/>
        <end position="230"/>
    </location>
</feature>
<keyword evidence="1" id="KW-0472">Membrane</keyword>
<accession>A0A182NQ13</accession>
<feature type="transmembrane region" description="Helical" evidence="1">
    <location>
        <begin position="41"/>
        <end position="62"/>
    </location>
</feature>
<dbReference type="EnsemblMetazoa" id="ADIR009748-RA">
    <property type="protein sequence ID" value="ADIR009748-PA"/>
    <property type="gene ID" value="ADIR009748"/>
</dbReference>